<keyword evidence="5" id="KW-0175">Coiled coil</keyword>
<dbReference type="InterPro" id="IPR036249">
    <property type="entry name" value="Thioredoxin-like_sf"/>
</dbReference>
<dbReference type="InterPro" id="IPR007741">
    <property type="entry name" value="Ribosomal_mL43/mS25/NADH_DH"/>
</dbReference>
<dbReference type="OrthoDB" id="10249672at2759"/>
<organism evidence="7 8">
    <name type="scientific">Aspergillus calidoustus</name>
    <dbReference type="NCBI Taxonomy" id="454130"/>
    <lineage>
        <taxon>Eukaryota</taxon>
        <taxon>Fungi</taxon>
        <taxon>Dikarya</taxon>
        <taxon>Ascomycota</taxon>
        <taxon>Pezizomycotina</taxon>
        <taxon>Eurotiomycetes</taxon>
        <taxon>Eurotiomycetidae</taxon>
        <taxon>Eurotiales</taxon>
        <taxon>Aspergillaceae</taxon>
        <taxon>Aspergillus</taxon>
        <taxon>Aspergillus subgen. Nidulantes</taxon>
    </lineage>
</organism>
<dbReference type="OMA" id="FWREMLP"/>
<dbReference type="SUPFAM" id="SSF52833">
    <property type="entry name" value="Thioredoxin-like"/>
    <property type="match status" value="1"/>
</dbReference>
<feature type="domain" description="Ribosomal protein/NADH dehydrogenase" evidence="6">
    <location>
        <begin position="50"/>
        <end position="149"/>
    </location>
</feature>
<dbReference type="Proteomes" id="UP000054771">
    <property type="component" value="Unassembled WGS sequence"/>
</dbReference>
<dbReference type="Pfam" id="PF05047">
    <property type="entry name" value="L51_S25_CI-B8"/>
    <property type="match status" value="1"/>
</dbReference>
<evidence type="ECO:0000256" key="5">
    <source>
        <dbReference type="SAM" id="Coils"/>
    </source>
</evidence>
<evidence type="ECO:0000256" key="3">
    <source>
        <dbReference type="ARBA" id="ARBA00023128"/>
    </source>
</evidence>
<dbReference type="GO" id="GO:0005739">
    <property type="term" value="C:mitochondrion"/>
    <property type="evidence" value="ECO:0007669"/>
    <property type="project" value="UniProtKB-SubCell"/>
</dbReference>
<dbReference type="GO" id="GO:0005840">
    <property type="term" value="C:ribosome"/>
    <property type="evidence" value="ECO:0007669"/>
    <property type="project" value="UniProtKB-KW"/>
</dbReference>
<dbReference type="PANTHER" id="PTHR13274:SF2">
    <property type="entry name" value="SMALL RIBOSOMAL SUBUNIT PROTEIN MS25"/>
    <property type="match status" value="1"/>
</dbReference>
<dbReference type="EMBL" id="CDMC01000002">
    <property type="protein sequence ID" value="CEN59630.1"/>
    <property type="molecule type" value="Genomic_DNA"/>
</dbReference>
<dbReference type="InterPro" id="IPR040049">
    <property type="entry name" value="Ribosomal_mS25/mL61"/>
</dbReference>
<dbReference type="AlphaFoldDB" id="A0A0U5GL79"/>
<dbReference type="PANTHER" id="PTHR13274">
    <property type="entry name" value="MITOCHONDRIAL RIBOSOMAL PROTEIN S25"/>
    <property type="match status" value="1"/>
</dbReference>
<gene>
    <name evidence="7" type="ORF">ASPCAL02076</name>
</gene>
<dbReference type="GO" id="GO:1990904">
    <property type="term" value="C:ribonucleoprotein complex"/>
    <property type="evidence" value="ECO:0007669"/>
    <property type="project" value="UniProtKB-KW"/>
</dbReference>
<evidence type="ECO:0000259" key="6">
    <source>
        <dbReference type="SMART" id="SM00916"/>
    </source>
</evidence>
<evidence type="ECO:0000313" key="7">
    <source>
        <dbReference type="EMBL" id="CEN59630.1"/>
    </source>
</evidence>
<comment type="subcellular location">
    <subcellularLocation>
        <location evidence="1">Mitochondrion</location>
    </subcellularLocation>
</comment>
<evidence type="ECO:0000256" key="1">
    <source>
        <dbReference type="ARBA" id="ARBA00004173"/>
    </source>
</evidence>
<reference evidence="8" key="1">
    <citation type="journal article" date="2016" name="Genome Announc.">
        <title>Draft genome sequences of fungus Aspergillus calidoustus.</title>
        <authorList>
            <person name="Horn F."/>
            <person name="Linde J."/>
            <person name="Mattern D.J."/>
            <person name="Walther G."/>
            <person name="Guthke R."/>
            <person name="Scherlach K."/>
            <person name="Martin K."/>
            <person name="Brakhage A.A."/>
            <person name="Petzke L."/>
            <person name="Valiante V."/>
        </authorList>
    </citation>
    <scope>NUCLEOTIDE SEQUENCE [LARGE SCALE GENOMIC DNA]</scope>
    <source>
        <strain evidence="8">SF006504</strain>
    </source>
</reference>
<dbReference type="SMART" id="SM00916">
    <property type="entry name" value="L51_S25_CI-B8"/>
    <property type="match status" value="1"/>
</dbReference>
<keyword evidence="4" id="KW-0687">Ribonucleoprotein</keyword>
<evidence type="ECO:0000256" key="2">
    <source>
        <dbReference type="ARBA" id="ARBA00022980"/>
    </source>
</evidence>
<sequence length="205" mass="23007">MPNLWKRIHKLKAKLLDVRLGTGAATFPSAATATKDFPAITRLHLTYARKIYGGHQGARHFWRNCLPRLKYHNPAVPMTVKQTTDQEGPASLTIYFSENLSKAALSNATNMTDQHAPVPSASEKTAVLDLKNLPYADIWHNVKVLTGAQEVSPTTEEQVELKKVEQMRLKAVEDRKRVAGIRQAKKDQEKMLEQARGEVAKLRQS</sequence>
<evidence type="ECO:0000313" key="8">
    <source>
        <dbReference type="Proteomes" id="UP000054771"/>
    </source>
</evidence>
<dbReference type="GO" id="GO:0003735">
    <property type="term" value="F:structural constituent of ribosome"/>
    <property type="evidence" value="ECO:0007669"/>
    <property type="project" value="InterPro"/>
</dbReference>
<name>A0A0U5GL79_ASPCI</name>
<accession>A0A0U5GL79</accession>
<dbReference type="Gene3D" id="3.40.30.10">
    <property type="entry name" value="Glutaredoxin"/>
    <property type="match status" value="1"/>
</dbReference>
<evidence type="ECO:0000256" key="4">
    <source>
        <dbReference type="ARBA" id="ARBA00023274"/>
    </source>
</evidence>
<protein>
    <submittedName>
        <fullName evidence="7">Putative 50S ribosomal protein Mrp49</fullName>
    </submittedName>
</protein>
<keyword evidence="8" id="KW-1185">Reference proteome</keyword>
<proteinExistence type="predicted"/>
<dbReference type="STRING" id="454130.A0A0U5GL79"/>
<keyword evidence="2 7" id="KW-0689">Ribosomal protein</keyword>
<keyword evidence="3" id="KW-0496">Mitochondrion</keyword>
<feature type="coiled-coil region" evidence="5">
    <location>
        <begin position="178"/>
        <end position="205"/>
    </location>
</feature>